<evidence type="ECO:0000259" key="10">
    <source>
        <dbReference type="Pfam" id="PF16363"/>
    </source>
</evidence>
<dbReference type="EMBL" id="CAWYQH010000099">
    <property type="protein sequence ID" value="CAK8685140.1"/>
    <property type="molecule type" value="Genomic_DNA"/>
</dbReference>
<protein>
    <recommendedName>
        <fullName evidence="9">UDP-glucose 4-epimerase</fullName>
        <ecNumber evidence="9">5.1.3.2</ecNumber>
    </recommendedName>
</protein>
<proteinExistence type="inferred from homology"/>
<evidence type="ECO:0000313" key="11">
    <source>
        <dbReference type="EMBL" id="CAK8685140.1"/>
    </source>
</evidence>
<comment type="cofactor">
    <cofactor evidence="3 9">
        <name>NAD(+)</name>
        <dbReference type="ChEBI" id="CHEBI:57540"/>
    </cofactor>
</comment>
<keyword evidence="12" id="KW-1185">Reference proteome</keyword>
<keyword evidence="7" id="KW-0299">Galactose metabolism</keyword>
<sequence length="360" mass="40652">MENGVRYKTVLIAGGAGYIGSHTVVELLQAGCKVIVIDNLSNAQANPEDLEELPPSLRGAKQITESDRIHFVKGDICNKQQVDEVFQKYDIDTVFDFTGRKAVKESTQFPILYYKYNMKGTMTLLKCMREHEVRNFIFSSSCTVYGAPNQDNLPVKETDPVGSCHCPYAKCKYFIECLLEDLARGEEDYWRIMIMRYFNPVGAHESGLIGEDPNGEPQNLMPKLAQIASGKCSMLNVYGEDYNTPDGTPIRDYVHVVDVAEAHKNAVQIIDSVSGIRTYNIGSGEGKSIWDMVNTFQEVCGIKIPLKVCARRPGDVPAIFCDPSKAKKELKWKLKRTHVQMCEDLWRFYRLNPFGYKSVQ</sequence>
<evidence type="ECO:0000256" key="5">
    <source>
        <dbReference type="ARBA" id="ARBA00004947"/>
    </source>
</evidence>
<comment type="caution">
    <text evidence="11">The sequence shown here is derived from an EMBL/GenBank/DDBJ whole genome shotgun (WGS) entry which is preliminary data.</text>
</comment>
<comment type="catalytic activity">
    <reaction evidence="2 9">
        <text>UDP-alpha-D-glucose = UDP-alpha-D-galactose</text>
        <dbReference type="Rhea" id="RHEA:22168"/>
        <dbReference type="ChEBI" id="CHEBI:58885"/>
        <dbReference type="ChEBI" id="CHEBI:66914"/>
        <dbReference type="EC" id="5.1.3.2"/>
    </reaction>
</comment>
<evidence type="ECO:0000256" key="2">
    <source>
        <dbReference type="ARBA" id="ARBA00000083"/>
    </source>
</evidence>
<dbReference type="Gene3D" id="3.90.25.10">
    <property type="entry name" value="UDP-galactose 4-epimerase, domain 1"/>
    <property type="match status" value="1"/>
</dbReference>
<comment type="subunit">
    <text evidence="9">Homodimer.</text>
</comment>
<dbReference type="InterPro" id="IPR016040">
    <property type="entry name" value="NAD(P)-bd_dom"/>
</dbReference>
<keyword evidence="9" id="KW-0119">Carbohydrate metabolism</keyword>
<comment type="function">
    <text evidence="4">Catalyzes two distinct but analogous reactions: the reversible epimerization of UDP-glucose to UDP-galactose and the reversible epimerization of UDP-N-acetylglucosamine to UDP-N-acetylgalactosamine. The reaction with UDP-Gal plays a critical role in the Leloir pathway of galactose catabolism in which galactose is converted to the glycolytic intermediate glucose 6-phosphate. It contributes to the catabolism of dietary galactose and enables the endogenous biosynthesis of both UDP-Gal and UDP-GalNAc when exogenous sources are limited. Both UDP-sugar interconversions are important in the synthesis of glycoproteins and glycolipids.</text>
</comment>
<keyword evidence="8 9" id="KW-0413">Isomerase</keyword>
<dbReference type="Proteomes" id="UP001642483">
    <property type="component" value="Unassembled WGS sequence"/>
</dbReference>
<dbReference type="NCBIfam" id="TIGR01179">
    <property type="entry name" value="galE"/>
    <property type="match status" value="1"/>
</dbReference>
<dbReference type="Pfam" id="PF16363">
    <property type="entry name" value="GDP_Man_Dehyd"/>
    <property type="match status" value="1"/>
</dbReference>
<dbReference type="CDD" id="cd05247">
    <property type="entry name" value="UDP_G4E_1_SDR_e"/>
    <property type="match status" value="1"/>
</dbReference>
<evidence type="ECO:0000256" key="9">
    <source>
        <dbReference type="RuleBase" id="RU366046"/>
    </source>
</evidence>
<dbReference type="Gene3D" id="3.40.50.720">
    <property type="entry name" value="NAD(P)-binding Rossmann-like Domain"/>
    <property type="match status" value="1"/>
</dbReference>
<dbReference type="InterPro" id="IPR005886">
    <property type="entry name" value="UDP_G4E"/>
</dbReference>
<dbReference type="PANTHER" id="PTHR43725:SF47">
    <property type="entry name" value="UDP-GLUCOSE 4-EPIMERASE"/>
    <property type="match status" value="1"/>
</dbReference>
<evidence type="ECO:0000313" key="12">
    <source>
        <dbReference type="Proteomes" id="UP001642483"/>
    </source>
</evidence>
<organism evidence="11 12">
    <name type="scientific">Clavelina lepadiformis</name>
    <name type="common">Light-bulb sea squirt</name>
    <name type="synonym">Ascidia lepadiformis</name>
    <dbReference type="NCBI Taxonomy" id="159417"/>
    <lineage>
        <taxon>Eukaryota</taxon>
        <taxon>Metazoa</taxon>
        <taxon>Chordata</taxon>
        <taxon>Tunicata</taxon>
        <taxon>Ascidiacea</taxon>
        <taxon>Aplousobranchia</taxon>
        <taxon>Clavelinidae</taxon>
        <taxon>Clavelina</taxon>
    </lineage>
</organism>
<comment type="pathway">
    <text evidence="5 9">Carbohydrate metabolism; galactose metabolism.</text>
</comment>
<evidence type="ECO:0000256" key="6">
    <source>
        <dbReference type="ARBA" id="ARBA00023027"/>
    </source>
</evidence>
<dbReference type="EC" id="5.1.3.2" evidence="9"/>
<reference evidence="11 12" key="1">
    <citation type="submission" date="2024-02" db="EMBL/GenBank/DDBJ databases">
        <authorList>
            <person name="Daric V."/>
            <person name="Darras S."/>
        </authorList>
    </citation>
    <scope>NUCLEOTIDE SEQUENCE [LARGE SCALE GENOMIC DNA]</scope>
</reference>
<keyword evidence="6 9" id="KW-0520">NAD</keyword>
<dbReference type="PANTHER" id="PTHR43725">
    <property type="entry name" value="UDP-GLUCOSE 4-EPIMERASE"/>
    <property type="match status" value="1"/>
</dbReference>
<evidence type="ECO:0000256" key="1">
    <source>
        <dbReference type="ARBA" id="ARBA00000014"/>
    </source>
</evidence>
<accession>A0ABP0G4U2</accession>
<evidence type="ECO:0000256" key="3">
    <source>
        <dbReference type="ARBA" id="ARBA00001911"/>
    </source>
</evidence>
<dbReference type="SUPFAM" id="SSF51735">
    <property type="entry name" value="NAD(P)-binding Rossmann-fold domains"/>
    <property type="match status" value="1"/>
</dbReference>
<name>A0ABP0G4U2_CLALP</name>
<evidence type="ECO:0000256" key="4">
    <source>
        <dbReference type="ARBA" id="ARBA00002760"/>
    </source>
</evidence>
<gene>
    <name evidence="11" type="ORF">CVLEPA_LOCUS16287</name>
</gene>
<evidence type="ECO:0000256" key="8">
    <source>
        <dbReference type="ARBA" id="ARBA00023235"/>
    </source>
</evidence>
<dbReference type="InterPro" id="IPR036291">
    <property type="entry name" value="NAD(P)-bd_dom_sf"/>
</dbReference>
<feature type="domain" description="NAD(P)-binding" evidence="10">
    <location>
        <begin position="11"/>
        <end position="344"/>
    </location>
</feature>
<evidence type="ECO:0000256" key="7">
    <source>
        <dbReference type="ARBA" id="ARBA00023144"/>
    </source>
</evidence>
<comment type="catalytic activity">
    <reaction evidence="1">
        <text>UDP-N-acetyl-alpha-D-glucosamine = UDP-N-acetyl-alpha-D-galactosamine</text>
        <dbReference type="Rhea" id="RHEA:20517"/>
        <dbReference type="ChEBI" id="CHEBI:57705"/>
        <dbReference type="ChEBI" id="CHEBI:67138"/>
        <dbReference type="EC" id="5.1.3.7"/>
    </reaction>
</comment>
<comment type="similarity">
    <text evidence="9">Belongs to the NAD(P)-dependent epimerase/dehydratase family.</text>
</comment>